<dbReference type="EMBL" id="JABMIG020000159">
    <property type="protein sequence ID" value="KAL3788256.1"/>
    <property type="molecule type" value="Genomic_DNA"/>
</dbReference>
<dbReference type="Pfam" id="PF01512">
    <property type="entry name" value="Complex1_51K"/>
    <property type="match status" value="1"/>
</dbReference>
<dbReference type="PANTHER" id="PTHR11780">
    <property type="entry name" value="NADH-UBIQUINONE OXIDOREDUCTASE FLAVOPROTEIN 1 NDUFV1"/>
    <property type="match status" value="1"/>
</dbReference>
<gene>
    <name evidence="14" type="ORF">HJC23_011888</name>
</gene>
<keyword evidence="4" id="KW-0004">4Fe-4S</keyword>
<proteinExistence type="inferred from homology"/>
<feature type="compositionally biased region" description="Basic residues" evidence="10">
    <location>
        <begin position="845"/>
        <end position="859"/>
    </location>
</feature>
<feature type="domain" description="NADH-ubiquinone oxidoreductase 51kDa subunit FMN-binding" evidence="11">
    <location>
        <begin position="92"/>
        <end position="248"/>
    </location>
</feature>
<dbReference type="Proteomes" id="UP001516023">
    <property type="component" value="Unassembled WGS sequence"/>
</dbReference>
<comment type="similarity">
    <text evidence="3">Belongs to the complex I 51 kDa subunit family.</text>
</comment>
<dbReference type="Pfam" id="PF22461">
    <property type="entry name" value="SLBB_2"/>
    <property type="match status" value="1"/>
</dbReference>
<keyword evidence="8" id="KW-0408">Iron</keyword>
<dbReference type="Gene3D" id="1.20.1440.230">
    <property type="entry name" value="NADH-ubiquinone oxidoreductase 51kDa subunit, iron-sulphur binding domain"/>
    <property type="match status" value="1"/>
</dbReference>
<dbReference type="GO" id="GO:0051539">
    <property type="term" value="F:4 iron, 4 sulfur cluster binding"/>
    <property type="evidence" value="ECO:0007669"/>
    <property type="project" value="UniProtKB-KW"/>
</dbReference>
<dbReference type="SUPFAM" id="SSF142019">
    <property type="entry name" value="Nqo1 FMN-binding domain-like"/>
    <property type="match status" value="1"/>
</dbReference>
<evidence type="ECO:0000259" key="11">
    <source>
        <dbReference type="Pfam" id="PF01512"/>
    </source>
</evidence>
<dbReference type="InterPro" id="IPR037225">
    <property type="entry name" value="Nuo51_FMN-bd_sf"/>
</dbReference>
<dbReference type="PANTHER" id="PTHR11780:SF10">
    <property type="entry name" value="NADH DEHYDROGENASE [UBIQUINONE] FLAVOPROTEIN 1, MITOCHONDRIAL"/>
    <property type="match status" value="1"/>
</dbReference>
<evidence type="ECO:0000256" key="5">
    <source>
        <dbReference type="ARBA" id="ARBA00022630"/>
    </source>
</evidence>
<comment type="caution">
    <text evidence="14">The sequence shown here is derived from an EMBL/GenBank/DDBJ whole genome shotgun (WGS) entry which is preliminary data.</text>
</comment>
<feature type="compositionally biased region" description="Basic and acidic residues" evidence="10">
    <location>
        <begin position="814"/>
        <end position="844"/>
    </location>
</feature>
<evidence type="ECO:0000256" key="9">
    <source>
        <dbReference type="ARBA" id="ARBA00023014"/>
    </source>
</evidence>
<dbReference type="InterPro" id="IPR019575">
    <property type="entry name" value="Nuop51_4Fe4S-bd"/>
</dbReference>
<dbReference type="Gene3D" id="3.10.20.600">
    <property type="match status" value="1"/>
</dbReference>
<sequence length="859" mass="95055">MASFATAAAVTASRLGKSSPALRTVWRCASTKGRADLLAGTGTYGGLSDQDRIFTNLYGEQDWRLPSALKRGDYHLTKEILCMGPDWIVQEIKDSGLRGRGGAGFPSGLKWSFMPKESDGRPSFLVVNADESEPGTCKDREIMRKDPHKLIEGCLLAGYAMRARAAYIYIRGEYFNEAVVLDEAIHEAYAAGLIGRNACGSGLHLRGGDGLDRESGGRQGKPRLKPPFPAGVGLFGCPSTVTNVETVAVSPTILRRGASWFASFGNPNNRGTKLFAISGHVKNPIVVEESMSIPLRELIEKHCGGMRNGWDTLQACIPGGSSVPVLNKAQCDEALMEFDDLRSKGSGLGTAAVTMFDNTVDMDILIRMEKGDADKREIPMLEEISRQIEGHTICALGDAAAWPVQGLLRHFKKDIEDRIDDPSSFDPEKVFQHSWSGDPFDNAEWSVCNAFQDLLAGWDAIQVPALVTDELQDEAGKVHDIPKQDAYSMTLTGLIPELERRQLPVKGFFSDDARVLQSAFDKEHATYIETKKKELIEAKLLEARGVVERERQALVKSSIAEEEKEISRNIRLAVGFERILNQSSPLHCRIDPLTDVSVRSLSKILWSDKRLVSVDVSNMQLSDVSGAYLGRALRNNTSLKKLELGGNRFASKCCMELAESLLANESSSLACLCLDSNPLSAGDNSKESIALLARAIGTNTSLMSLSLWRCGIGIEGIRTIAEAIISGKSRLVSLEVGYNHCDPLDVVAIAKQLEINRAHRTVRIAKEAEVAEEKHQLSLRKIEEEASRQKELQKNRWLAEEQKLRAETRRLALEERRHEQQMEEQKKKQMDHIQKLEEIRIQELHKKKSTRKKGKGAKK</sequence>
<evidence type="ECO:0000313" key="14">
    <source>
        <dbReference type="EMBL" id="KAL3788256.1"/>
    </source>
</evidence>
<evidence type="ECO:0000256" key="1">
    <source>
        <dbReference type="ARBA" id="ARBA00001917"/>
    </source>
</evidence>
<dbReference type="SMART" id="SM00368">
    <property type="entry name" value="LRR_RI"/>
    <property type="match status" value="3"/>
</dbReference>
<accession>A0ABD3PLQ9</accession>
<evidence type="ECO:0000256" key="3">
    <source>
        <dbReference type="ARBA" id="ARBA00007523"/>
    </source>
</evidence>
<organism evidence="14 15">
    <name type="scientific">Cyclotella cryptica</name>
    <dbReference type="NCBI Taxonomy" id="29204"/>
    <lineage>
        <taxon>Eukaryota</taxon>
        <taxon>Sar</taxon>
        <taxon>Stramenopiles</taxon>
        <taxon>Ochrophyta</taxon>
        <taxon>Bacillariophyta</taxon>
        <taxon>Coscinodiscophyceae</taxon>
        <taxon>Thalassiosirophycidae</taxon>
        <taxon>Stephanodiscales</taxon>
        <taxon>Stephanodiscaceae</taxon>
        <taxon>Cyclotella</taxon>
    </lineage>
</organism>
<evidence type="ECO:0000256" key="6">
    <source>
        <dbReference type="ARBA" id="ARBA00022643"/>
    </source>
</evidence>
<keyword evidence="6" id="KW-0288">FMN</keyword>
<reference evidence="14 15" key="1">
    <citation type="journal article" date="2020" name="G3 (Bethesda)">
        <title>Improved Reference Genome for Cyclotella cryptica CCMP332, a Model for Cell Wall Morphogenesis, Salinity Adaptation, and Lipid Production in Diatoms (Bacillariophyta).</title>
        <authorList>
            <person name="Roberts W.R."/>
            <person name="Downey K.M."/>
            <person name="Ruck E.C."/>
            <person name="Traller J.C."/>
            <person name="Alverson A.J."/>
        </authorList>
    </citation>
    <scope>NUCLEOTIDE SEQUENCE [LARGE SCALE GENOMIC DNA]</scope>
    <source>
        <strain evidence="14 15">CCMP332</strain>
    </source>
</reference>
<dbReference type="GO" id="GO:0046872">
    <property type="term" value="F:metal ion binding"/>
    <property type="evidence" value="ECO:0007669"/>
    <property type="project" value="UniProtKB-KW"/>
</dbReference>
<evidence type="ECO:0008006" key="16">
    <source>
        <dbReference type="Google" id="ProtNLM"/>
    </source>
</evidence>
<evidence type="ECO:0000256" key="10">
    <source>
        <dbReference type="SAM" id="MobiDB-lite"/>
    </source>
</evidence>
<comment type="cofactor">
    <cofactor evidence="2">
        <name>[4Fe-4S] cluster</name>
        <dbReference type="ChEBI" id="CHEBI:49883"/>
    </cofactor>
</comment>
<dbReference type="Gene3D" id="3.80.10.10">
    <property type="entry name" value="Ribonuclease Inhibitor"/>
    <property type="match status" value="2"/>
</dbReference>
<dbReference type="SUPFAM" id="SSF142984">
    <property type="entry name" value="Nqo1 middle domain-like"/>
    <property type="match status" value="1"/>
</dbReference>
<protein>
    <recommendedName>
        <fullName evidence="16">NADH dehydrogenase [ubiquinone] flavoprotein 1, mitochondrial</fullName>
    </recommendedName>
</protein>
<dbReference type="AlphaFoldDB" id="A0ABD3PLQ9"/>
<feature type="region of interest" description="Disordered" evidence="10">
    <location>
        <begin position="814"/>
        <end position="859"/>
    </location>
</feature>
<dbReference type="SUPFAM" id="SSF140490">
    <property type="entry name" value="Nqo1C-terminal domain-like"/>
    <property type="match status" value="1"/>
</dbReference>
<feature type="domain" description="SLBB" evidence="13">
    <location>
        <begin position="273"/>
        <end position="336"/>
    </location>
</feature>
<dbReference type="FunFam" id="3.10.20.600:FF:000001">
    <property type="entry name" value="NADH dehydrogenase [ubiquinone] flavoprotein 1, mitochondrial"/>
    <property type="match status" value="1"/>
</dbReference>
<keyword evidence="7" id="KW-0479">Metal-binding</keyword>
<feature type="domain" description="NADH-ubiquinone oxidoreductase 51kDa subunit iron-sulphur binding" evidence="12">
    <location>
        <begin position="363"/>
        <end position="417"/>
    </location>
</feature>
<keyword evidence="5" id="KW-0285">Flavoprotein</keyword>
<dbReference type="SUPFAM" id="SSF52047">
    <property type="entry name" value="RNI-like"/>
    <property type="match status" value="1"/>
</dbReference>
<dbReference type="Gene3D" id="3.40.50.11540">
    <property type="entry name" value="NADH-ubiquinone oxidoreductase 51kDa subunit"/>
    <property type="match status" value="2"/>
</dbReference>
<dbReference type="InterPro" id="IPR054765">
    <property type="entry name" value="SLBB_dom"/>
</dbReference>
<comment type="cofactor">
    <cofactor evidence="1">
        <name>FMN</name>
        <dbReference type="ChEBI" id="CHEBI:58210"/>
    </cofactor>
</comment>
<dbReference type="InterPro" id="IPR037207">
    <property type="entry name" value="Nuop51_4Fe4S-bd_sf"/>
</dbReference>
<dbReference type="InterPro" id="IPR011538">
    <property type="entry name" value="Nuo51_FMN-bd"/>
</dbReference>
<evidence type="ECO:0000256" key="2">
    <source>
        <dbReference type="ARBA" id="ARBA00001966"/>
    </source>
</evidence>
<evidence type="ECO:0000313" key="15">
    <source>
        <dbReference type="Proteomes" id="UP001516023"/>
    </source>
</evidence>
<evidence type="ECO:0000259" key="13">
    <source>
        <dbReference type="Pfam" id="PF22461"/>
    </source>
</evidence>
<dbReference type="InterPro" id="IPR050837">
    <property type="entry name" value="ComplexI_51kDa_subunit"/>
</dbReference>
<evidence type="ECO:0000259" key="12">
    <source>
        <dbReference type="Pfam" id="PF10589"/>
    </source>
</evidence>
<dbReference type="NCBIfam" id="NF010120">
    <property type="entry name" value="PRK13596.1"/>
    <property type="match status" value="1"/>
</dbReference>
<keyword evidence="9" id="KW-0411">Iron-sulfur</keyword>
<dbReference type="Pfam" id="PF10589">
    <property type="entry name" value="NADH_4Fe-4S"/>
    <property type="match status" value="1"/>
</dbReference>
<keyword evidence="15" id="KW-1185">Reference proteome</keyword>
<dbReference type="InterPro" id="IPR032675">
    <property type="entry name" value="LRR_dom_sf"/>
</dbReference>
<evidence type="ECO:0000256" key="4">
    <source>
        <dbReference type="ARBA" id="ARBA00022485"/>
    </source>
</evidence>
<evidence type="ECO:0000256" key="8">
    <source>
        <dbReference type="ARBA" id="ARBA00023004"/>
    </source>
</evidence>
<evidence type="ECO:0000256" key="7">
    <source>
        <dbReference type="ARBA" id="ARBA00022723"/>
    </source>
</evidence>
<name>A0ABD3PLQ9_9STRA</name>